<comment type="caution">
    <text evidence="2">The sequence shown here is derived from an EMBL/GenBank/DDBJ whole genome shotgun (WGS) entry which is preliminary data.</text>
</comment>
<dbReference type="InterPro" id="IPR016024">
    <property type="entry name" value="ARM-type_fold"/>
</dbReference>
<evidence type="ECO:0000313" key="2">
    <source>
        <dbReference type="EMBL" id="KAL3311119.1"/>
    </source>
</evidence>
<evidence type="ECO:0000313" key="3">
    <source>
        <dbReference type="Proteomes" id="UP001626550"/>
    </source>
</evidence>
<sequence>LVHCLAKYAGDPEQIVRNSIRESLANIGSKEPLMVIAHILGLLKKYDNPSSLKINHRVVLLESVAEILHDSPNCLEKYIDFAQQMCDCALKEMTHSSDIVENWQNAAASVLLELSTSMPKMVVNKIMSCTESGVVPHLFIVKTLGLISQNNCKDNFIES</sequence>
<proteinExistence type="predicted"/>
<dbReference type="AlphaFoldDB" id="A0ABD2PUU3"/>
<keyword evidence="3" id="KW-1185">Reference proteome</keyword>
<organism evidence="2 3">
    <name type="scientific">Cichlidogyrus casuarinus</name>
    <dbReference type="NCBI Taxonomy" id="1844966"/>
    <lineage>
        <taxon>Eukaryota</taxon>
        <taxon>Metazoa</taxon>
        <taxon>Spiralia</taxon>
        <taxon>Lophotrochozoa</taxon>
        <taxon>Platyhelminthes</taxon>
        <taxon>Monogenea</taxon>
        <taxon>Monopisthocotylea</taxon>
        <taxon>Dactylogyridea</taxon>
        <taxon>Ancyrocephalidae</taxon>
        <taxon>Cichlidogyrus</taxon>
    </lineage>
</organism>
<protein>
    <recommendedName>
        <fullName evidence="1">MROH2B-like N-terminal HEAT-repeats domain-containing protein</fullName>
    </recommendedName>
</protein>
<feature type="non-terminal residue" evidence="2">
    <location>
        <position position="1"/>
    </location>
</feature>
<feature type="domain" description="MROH2B-like N-terminal HEAT-repeats" evidence="1">
    <location>
        <begin position="24"/>
        <end position="152"/>
    </location>
</feature>
<dbReference type="SUPFAM" id="SSF48371">
    <property type="entry name" value="ARM repeat"/>
    <property type="match status" value="1"/>
</dbReference>
<dbReference type="Proteomes" id="UP001626550">
    <property type="component" value="Unassembled WGS sequence"/>
</dbReference>
<name>A0ABD2PUU3_9PLAT</name>
<dbReference type="EMBL" id="JBJKFK010002429">
    <property type="protein sequence ID" value="KAL3311119.1"/>
    <property type="molecule type" value="Genomic_DNA"/>
</dbReference>
<dbReference type="InterPro" id="IPR056282">
    <property type="entry name" value="MROH2B-like_N_HEAT"/>
</dbReference>
<reference evidence="2 3" key="1">
    <citation type="submission" date="2024-11" db="EMBL/GenBank/DDBJ databases">
        <title>Adaptive evolution of stress response genes in parasites aligns with host niche diversity.</title>
        <authorList>
            <person name="Hahn C."/>
            <person name="Resl P."/>
        </authorList>
    </citation>
    <scope>NUCLEOTIDE SEQUENCE [LARGE SCALE GENOMIC DNA]</scope>
    <source>
        <strain evidence="2">EGGRZ-B1_66</strain>
        <tissue evidence="2">Body</tissue>
    </source>
</reference>
<dbReference type="Pfam" id="PF23221">
    <property type="entry name" value="HEAT_MROH2B_1st"/>
    <property type="match status" value="1"/>
</dbReference>
<gene>
    <name evidence="2" type="ORF">Ciccas_010307</name>
</gene>
<accession>A0ABD2PUU3</accession>
<evidence type="ECO:0000259" key="1">
    <source>
        <dbReference type="Pfam" id="PF23221"/>
    </source>
</evidence>